<dbReference type="InterPro" id="IPR036390">
    <property type="entry name" value="WH_DNA-bd_sf"/>
</dbReference>
<keyword evidence="7" id="KW-1185">Reference proteome</keyword>
<dbReference type="InterPro" id="IPR036388">
    <property type="entry name" value="WH-like_DNA-bd_sf"/>
</dbReference>
<keyword evidence="1" id="KW-0805">Transcription regulation</keyword>
<dbReference type="SUPFAM" id="SSF46785">
    <property type="entry name" value="Winged helix' DNA-binding domain"/>
    <property type="match status" value="1"/>
</dbReference>
<evidence type="ECO:0000313" key="6">
    <source>
        <dbReference type="EMBL" id="MDA2806074.1"/>
    </source>
</evidence>
<organism evidence="6 7">
    <name type="scientific">Nocardiopsis suaedae</name>
    <dbReference type="NCBI Taxonomy" id="3018444"/>
    <lineage>
        <taxon>Bacteria</taxon>
        <taxon>Bacillati</taxon>
        <taxon>Actinomycetota</taxon>
        <taxon>Actinomycetes</taxon>
        <taxon>Streptosporangiales</taxon>
        <taxon>Nocardiopsidaceae</taxon>
        <taxon>Nocardiopsis</taxon>
    </lineage>
</organism>
<reference evidence="6" key="1">
    <citation type="submission" date="2023-01" db="EMBL/GenBank/DDBJ databases">
        <title>Draft genome sequence of Nocardiopsis sp. LSu2-4 isolated from halophytes.</title>
        <authorList>
            <person name="Duangmal K."/>
            <person name="Chantavorakit T."/>
        </authorList>
    </citation>
    <scope>NUCLEOTIDE SEQUENCE</scope>
    <source>
        <strain evidence="6">LSu2-4</strain>
    </source>
</reference>
<comment type="caution">
    <text evidence="6">The sequence shown here is derived from an EMBL/GenBank/DDBJ whole genome shotgun (WGS) entry which is preliminary data.</text>
</comment>
<feature type="domain" description="HTH iclR-type" evidence="4">
    <location>
        <begin position="5"/>
        <end position="68"/>
    </location>
</feature>
<protein>
    <submittedName>
        <fullName evidence="6">IclR family transcriptional regulator</fullName>
    </submittedName>
</protein>
<name>A0ABT4TP69_9ACTN</name>
<dbReference type="SMART" id="SM00346">
    <property type="entry name" value="HTH_ICLR"/>
    <property type="match status" value="1"/>
</dbReference>
<dbReference type="Gene3D" id="1.10.10.10">
    <property type="entry name" value="Winged helix-like DNA-binding domain superfamily/Winged helix DNA-binding domain"/>
    <property type="match status" value="1"/>
</dbReference>
<evidence type="ECO:0000259" key="5">
    <source>
        <dbReference type="PROSITE" id="PS51078"/>
    </source>
</evidence>
<sequence>MARRTPAVQRSLDILELFLDGRDSVSAPEIVEELELPRTTVHELLNTLAGREYLHRHPDVPGRYQLGIQLFRLGSRYSEGLDVPKLGQRVAQEVVQACNETAHVAVLDGLHIVYIAKVDSSHAVRMVSSLGRRLPAHCTALGKALLASLPEAELERRLETGPLEALSERSITDPTRLRAELDQVRREGWAMEECEANPDVCCVAAPVRDRSGQVVSALSISVPAHRWSPARRDELRGVVTEAADRFTALLGGAPAPAARSGPAGQLSR</sequence>
<keyword evidence="3" id="KW-0804">Transcription</keyword>
<keyword evidence="2" id="KW-0238">DNA-binding</keyword>
<evidence type="ECO:0000256" key="1">
    <source>
        <dbReference type="ARBA" id="ARBA00023015"/>
    </source>
</evidence>
<dbReference type="InterPro" id="IPR029016">
    <property type="entry name" value="GAF-like_dom_sf"/>
</dbReference>
<proteinExistence type="predicted"/>
<dbReference type="InterPro" id="IPR050707">
    <property type="entry name" value="HTH_MetabolicPath_Reg"/>
</dbReference>
<dbReference type="PANTHER" id="PTHR30136:SF2">
    <property type="entry name" value="TRANSCRIPTIONAL REGULATOR ICLR"/>
    <property type="match status" value="1"/>
</dbReference>
<gene>
    <name evidence="6" type="ORF">O4U47_16290</name>
</gene>
<dbReference type="Gene3D" id="3.30.450.40">
    <property type="match status" value="1"/>
</dbReference>
<dbReference type="Proteomes" id="UP001165685">
    <property type="component" value="Unassembled WGS sequence"/>
</dbReference>
<dbReference type="Pfam" id="PF01614">
    <property type="entry name" value="IclR_C"/>
    <property type="match status" value="1"/>
</dbReference>
<dbReference type="EMBL" id="JAQFWP010000029">
    <property type="protein sequence ID" value="MDA2806074.1"/>
    <property type="molecule type" value="Genomic_DNA"/>
</dbReference>
<dbReference type="Pfam" id="PF09339">
    <property type="entry name" value="HTH_IclR"/>
    <property type="match status" value="1"/>
</dbReference>
<evidence type="ECO:0000259" key="4">
    <source>
        <dbReference type="PROSITE" id="PS51077"/>
    </source>
</evidence>
<dbReference type="RefSeq" id="WP_270678720.1">
    <property type="nucleotide sequence ID" value="NZ_JAQFWP010000029.1"/>
</dbReference>
<dbReference type="SUPFAM" id="SSF55781">
    <property type="entry name" value="GAF domain-like"/>
    <property type="match status" value="1"/>
</dbReference>
<evidence type="ECO:0000313" key="7">
    <source>
        <dbReference type="Proteomes" id="UP001165685"/>
    </source>
</evidence>
<evidence type="ECO:0000256" key="3">
    <source>
        <dbReference type="ARBA" id="ARBA00023163"/>
    </source>
</evidence>
<evidence type="ECO:0000256" key="2">
    <source>
        <dbReference type="ARBA" id="ARBA00023125"/>
    </source>
</evidence>
<dbReference type="InterPro" id="IPR014757">
    <property type="entry name" value="Tscrpt_reg_IclR_C"/>
</dbReference>
<dbReference type="PROSITE" id="PS51078">
    <property type="entry name" value="ICLR_ED"/>
    <property type="match status" value="1"/>
</dbReference>
<dbReference type="PROSITE" id="PS51077">
    <property type="entry name" value="HTH_ICLR"/>
    <property type="match status" value="1"/>
</dbReference>
<dbReference type="InterPro" id="IPR005471">
    <property type="entry name" value="Tscrpt_reg_IclR_N"/>
</dbReference>
<feature type="domain" description="IclR-ED" evidence="5">
    <location>
        <begin position="69"/>
        <end position="252"/>
    </location>
</feature>
<accession>A0ABT4TP69</accession>
<dbReference type="PANTHER" id="PTHR30136">
    <property type="entry name" value="HELIX-TURN-HELIX TRANSCRIPTIONAL REGULATOR, ICLR FAMILY"/>
    <property type="match status" value="1"/>
</dbReference>